<evidence type="ECO:0000313" key="2">
    <source>
        <dbReference type="Proteomes" id="UP001597058"/>
    </source>
</evidence>
<organism evidence="1 2">
    <name type="scientific">Streptomyces kaempferi</name>
    <dbReference type="NCBI Taxonomy" id="333725"/>
    <lineage>
        <taxon>Bacteria</taxon>
        <taxon>Bacillati</taxon>
        <taxon>Actinomycetota</taxon>
        <taxon>Actinomycetes</taxon>
        <taxon>Kitasatosporales</taxon>
        <taxon>Streptomycetaceae</taxon>
        <taxon>Streptomyces</taxon>
    </lineage>
</organism>
<gene>
    <name evidence="1" type="ORF">ACFQ5X_11095</name>
</gene>
<protein>
    <submittedName>
        <fullName evidence="1">Uncharacterized protein</fullName>
    </submittedName>
</protein>
<dbReference type="Proteomes" id="UP001597058">
    <property type="component" value="Unassembled WGS sequence"/>
</dbReference>
<comment type="caution">
    <text evidence="1">The sequence shown here is derived from an EMBL/GenBank/DDBJ whole genome shotgun (WGS) entry which is preliminary data.</text>
</comment>
<accession>A0ABW3XB95</accession>
<name>A0ABW3XB95_9ACTN</name>
<dbReference type="RefSeq" id="WP_381327970.1">
    <property type="nucleotide sequence ID" value="NZ_JBHTMM010000010.1"/>
</dbReference>
<reference evidence="2" key="1">
    <citation type="journal article" date="2019" name="Int. J. Syst. Evol. Microbiol.">
        <title>The Global Catalogue of Microorganisms (GCM) 10K type strain sequencing project: providing services to taxonomists for standard genome sequencing and annotation.</title>
        <authorList>
            <consortium name="The Broad Institute Genomics Platform"/>
            <consortium name="The Broad Institute Genome Sequencing Center for Infectious Disease"/>
            <person name="Wu L."/>
            <person name="Ma J."/>
        </authorList>
    </citation>
    <scope>NUCLEOTIDE SEQUENCE [LARGE SCALE GENOMIC DNA]</scope>
    <source>
        <strain evidence="2">CGMCC 4.7020</strain>
    </source>
</reference>
<sequence length="60" mass="5761">MLRNIGLSLAVIVGPAAVAGVITVHEVAGGIVIVAIGVRAGRRAPPAGPQTAPEPAGAVT</sequence>
<dbReference type="EMBL" id="JBHTMM010000010">
    <property type="protein sequence ID" value="MFD1306386.1"/>
    <property type="molecule type" value="Genomic_DNA"/>
</dbReference>
<keyword evidence="2" id="KW-1185">Reference proteome</keyword>
<proteinExistence type="predicted"/>
<evidence type="ECO:0000313" key="1">
    <source>
        <dbReference type="EMBL" id="MFD1306386.1"/>
    </source>
</evidence>